<evidence type="ECO:0000256" key="1">
    <source>
        <dbReference type="ARBA" id="ARBA00004141"/>
    </source>
</evidence>
<gene>
    <name evidence="6" type="ORF">SPV1_13372</name>
</gene>
<reference evidence="6 7" key="1">
    <citation type="submission" date="2006-09" db="EMBL/GenBank/DDBJ databases">
        <authorList>
            <person name="Emerson D."/>
            <person name="Ferriera S."/>
            <person name="Johnson J."/>
            <person name="Kravitz S."/>
            <person name="Halpern A."/>
            <person name="Remington K."/>
            <person name="Beeson K."/>
            <person name="Tran B."/>
            <person name="Rogers Y.-H."/>
            <person name="Friedman R."/>
            <person name="Venter J.C."/>
        </authorList>
    </citation>
    <scope>NUCLEOTIDE SEQUENCE [LARGE SCALE GENOMIC DNA]</scope>
    <source>
        <strain evidence="6 7">PV-1</strain>
    </source>
</reference>
<name>Q0EXC5_9PROT</name>
<keyword evidence="7" id="KW-1185">Reference proteome</keyword>
<dbReference type="eggNOG" id="COG0730">
    <property type="taxonomic scope" value="Bacteria"/>
</dbReference>
<dbReference type="PANTHER" id="PTHR43483">
    <property type="entry name" value="MEMBRANE TRANSPORTER PROTEIN HI_0806-RELATED"/>
    <property type="match status" value="1"/>
</dbReference>
<dbReference type="STRING" id="314344.AL013_09640"/>
<keyword evidence="3 5" id="KW-1133">Transmembrane helix</keyword>
<dbReference type="RefSeq" id="WP_009850187.1">
    <property type="nucleotide sequence ID" value="NZ_DS022294.1"/>
</dbReference>
<comment type="subcellular location">
    <subcellularLocation>
        <location evidence="5">Cell membrane</location>
        <topology evidence="5">Multi-pass membrane protein</topology>
    </subcellularLocation>
    <subcellularLocation>
        <location evidence="1">Membrane</location>
        <topology evidence="1">Multi-pass membrane protein</topology>
    </subcellularLocation>
</comment>
<comment type="similarity">
    <text evidence="5">Belongs to the 4-toluene sulfonate uptake permease (TSUP) (TC 2.A.102) family.</text>
</comment>
<feature type="transmembrane region" description="Helical" evidence="5">
    <location>
        <begin position="54"/>
        <end position="75"/>
    </location>
</feature>
<keyword evidence="4 5" id="KW-0472">Membrane</keyword>
<evidence type="ECO:0000313" key="6">
    <source>
        <dbReference type="EMBL" id="EAU53991.1"/>
    </source>
</evidence>
<dbReference type="Pfam" id="PF01925">
    <property type="entry name" value="TauE"/>
    <property type="match status" value="1"/>
</dbReference>
<comment type="caution">
    <text evidence="6">The sequence shown here is derived from an EMBL/GenBank/DDBJ whole genome shotgun (WGS) entry which is preliminary data.</text>
</comment>
<evidence type="ECO:0000256" key="5">
    <source>
        <dbReference type="RuleBase" id="RU363041"/>
    </source>
</evidence>
<evidence type="ECO:0000256" key="3">
    <source>
        <dbReference type="ARBA" id="ARBA00022989"/>
    </source>
</evidence>
<dbReference type="InterPro" id="IPR002781">
    <property type="entry name" value="TM_pro_TauE-like"/>
</dbReference>
<dbReference type="Proteomes" id="UP000005297">
    <property type="component" value="Unassembled WGS sequence"/>
</dbReference>
<feature type="transmembrane region" description="Helical" evidence="5">
    <location>
        <begin position="176"/>
        <end position="195"/>
    </location>
</feature>
<keyword evidence="5" id="KW-1003">Cell membrane</keyword>
<keyword evidence="2 5" id="KW-0812">Transmembrane</keyword>
<dbReference type="PANTHER" id="PTHR43483:SF3">
    <property type="entry name" value="MEMBRANE TRANSPORTER PROTEIN HI_0806-RELATED"/>
    <property type="match status" value="1"/>
</dbReference>
<evidence type="ECO:0000313" key="7">
    <source>
        <dbReference type="Proteomes" id="UP000005297"/>
    </source>
</evidence>
<accession>Q0EXC5</accession>
<dbReference type="EMBL" id="AATS01000014">
    <property type="protein sequence ID" value="EAU53991.1"/>
    <property type="molecule type" value="Genomic_DNA"/>
</dbReference>
<evidence type="ECO:0000256" key="4">
    <source>
        <dbReference type="ARBA" id="ARBA00023136"/>
    </source>
</evidence>
<feature type="transmembrane region" description="Helical" evidence="5">
    <location>
        <begin position="87"/>
        <end position="106"/>
    </location>
</feature>
<feature type="transmembrane region" description="Helical" evidence="5">
    <location>
        <begin position="215"/>
        <end position="234"/>
    </location>
</feature>
<dbReference type="InParanoid" id="Q0EXC5"/>
<dbReference type="AlphaFoldDB" id="Q0EXC5"/>
<feature type="transmembrane region" description="Helical" evidence="5">
    <location>
        <begin position="9"/>
        <end position="42"/>
    </location>
</feature>
<dbReference type="HOGENOM" id="CLU_1022342_0_0_0"/>
<organism evidence="6 7">
    <name type="scientific">Mariprofundus ferrooxydans PV-1</name>
    <dbReference type="NCBI Taxonomy" id="314345"/>
    <lineage>
        <taxon>Bacteria</taxon>
        <taxon>Pseudomonadati</taxon>
        <taxon>Pseudomonadota</taxon>
        <taxon>Candidatius Mariprofundia</taxon>
        <taxon>Mariprofundales</taxon>
        <taxon>Mariprofundaceae</taxon>
        <taxon>Mariprofundus</taxon>
    </lineage>
</organism>
<dbReference type="GO" id="GO:0005886">
    <property type="term" value="C:plasma membrane"/>
    <property type="evidence" value="ECO:0007669"/>
    <property type="project" value="UniProtKB-SubCell"/>
</dbReference>
<proteinExistence type="inferred from homology"/>
<feature type="transmembrane region" description="Helical" evidence="5">
    <location>
        <begin position="246"/>
        <end position="266"/>
    </location>
</feature>
<feature type="transmembrane region" description="Helical" evidence="5">
    <location>
        <begin position="149"/>
        <end position="169"/>
    </location>
</feature>
<evidence type="ECO:0000256" key="2">
    <source>
        <dbReference type="ARBA" id="ARBA00022692"/>
    </source>
</evidence>
<protein>
    <recommendedName>
        <fullName evidence="5">Probable membrane transporter protein</fullName>
    </recommendedName>
</protein>
<sequence length="272" mass="28197">MISGFEPELFVYGLLLGLCAGALAGTLAGLAGVGGGLIYVPLFYACLPAEGGGMALYIFASLAAIVMTGFFSARAHWRLGHVDKRMLISLLPGLMIGAGLGLWSTLRLPEEAILLALAALDGWVARDYGRQIPAGPQHGPSPALISGPIGYISGALGIGGGTMLVPLLRRHAPLRFAVGTSAACGFVMAATAVLTNLLVESDWQALLSKHGSSLAGVWLGIALVLPFCSGWSARLHADMGEESLRILLKSVFILLACSLLIAALIARMHTPA</sequence>
<dbReference type="OrthoDB" id="5295975at2"/>